<dbReference type="RefSeq" id="WP_368380891.1">
    <property type="nucleotide sequence ID" value="NZ_JBFRYA010000004.1"/>
</dbReference>
<dbReference type="Pfam" id="PF14022">
    <property type="entry name" value="DUF4238"/>
    <property type="match status" value="1"/>
</dbReference>
<protein>
    <submittedName>
        <fullName evidence="1">DUF4238 domain-containing protein</fullName>
    </submittedName>
</protein>
<sequence length="73" mass="8306">MAKDNQHYVPQGYLRGFTIEGERSLIWEYDKNTGKISRQPKSVRGVFQGSCRLRLIYAALFFSSTTAGFSGLR</sequence>
<dbReference type="Proteomes" id="UP001557485">
    <property type="component" value="Unassembled WGS sequence"/>
</dbReference>
<accession>A0ABV3U638</accession>
<dbReference type="EMBL" id="JBFRYA010000004">
    <property type="protein sequence ID" value="MEX1668608.1"/>
    <property type="molecule type" value="Genomic_DNA"/>
</dbReference>
<name>A0ABV3U638_9GAMM</name>
<evidence type="ECO:0000313" key="1">
    <source>
        <dbReference type="EMBL" id="MEX1668608.1"/>
    </source>
</evidence>
<gene>
    <name evidence="1" type="ORF">AB4876_06775</name>
</gene>
<comment type="caution">
    <text evidence="1">The sequence shown here is derived from an EMBL/GenBank/DDBJ whole genome shotgun (WGS) entry which is preliminary data.</text>
</comment>
<evidence type="ECO:0000313" key="2">
    <source>
        <dbReference type="Proteomes" id="UP001557485"/>
    </source>
</evidence>
<keyword evidence="2" id="KW-1185">Reference proteome</keyword>
<proteinExistence type="predicted"/>
<organism evidence="1 2">
    <name type="scientific">Zhongshania guokunii</name>
    <dbReference type="NCBI Taxonomy" id="641783"/>
    <lineage>
        <taxon>Bacteria</taxon>
        <taxon>Pseudomonadati</taxon>
        <taxon>Pseudomonadota</taxon>
        <taxon>Gammaproteobacteria</taxon>
        <taxon>Cellvibrionales</taxon>
        <taxon>Spongiibacteraceae</taxon>
        <taxon>Zhongshania</taxon>
    </lineage>
</organism>
<dbReference type="InterPro" id="IPR025332">
    <property type="entry name" value="DUF4238"/>
</dbReference>
<reference evidence="1 2" key="1">
    <citation type="journal article" date="2011" name="Int. J. Syst. Evol. Microbiol.">
        <title>Zhongshania antarctica gen. nov., sp. nov. and Zhongshania guokunii sp. nov., gammaproteobacteria respectively isolated from coastal attached (fast) ice and surface seawater of the Antarctic.</title>
        <authorList>
            <person name="Li H.J."/>
            <person name="Zhang X.Y."/>
            <person name="Chen C.X."/>
            <person name="Zhang Y.J."/>
            <person name="Gao Z.M."/>
            <person name="Yu Y."/>
            <person name="Chen X.L."/>
            <person name="Chen B."/>
            <person name="Zhang Y.Z."/>
        </authorList>
    </citation>
    <scope>NUCLEOTIDE SEQUENCE [LARGE SCALE GENOMIC DNA]</scope>
    <source>
        <strain evidence="1 2">ZS6-22T</strain>
    </source>
</reference>